<feature type="compositionally biased region" description="Basic and acidic residues" evidence="1">
    <location>
        <begin position="81"/>
        <end position="96"/>
    </location>
</feature>
<sequence>MGAAVSVLGWVLVGLGAWLLGSVVAALVLAHLIRANCVSALDVLPARHRREPDPLTVPSEDGASDGDPAEESGELPAPRSGAHDEAAAAERRGPPE</sequence>
<keyword evidence="3" id="KW-1185">Reference proteome</keyword>
<proteinExistence type="predicted"/>
<feature type="compositionally biased region" description="Acidic residues" evidence="1">
    <location>
        <begin position="62"/>
        <end position="73"/>
    </location>
</feature>
<dbReference type="RefSeq" id="WP_274188020.1">
    <property type="nucleotide sequence ID" value="NZ_BAABHN010000036.1"/>
</dbReference>
<accession>A0ABV9RK75</accession>
<name>A0ABV9RK75_9PSEU</name>
<dbReference type="EMBL" id="JBHSIM010000036">
    <property type="protein sequence ID" value="MFC4833909.1"/>
    <property type="molecule type" value="Genomic_DNA"/>
</dbReference>
<comment type="caution">
    <text evidence="2">The sequence shown here is derived from an EMBL/GenBank/DDBJ whole genome shotgun (WGS) entry which is preliminary data.</text>
</comment>
<evidence type="ECO:0000256" key="1">
    <source>
        <dbReference type="SAM" id="MobiDB-lite"/>
    </source>
</evidence>
<dbReference type="Proteomes" id="UP001595909">
    <property type="component" value="Unassembled WGS sequence"/>
</dbReference>
<reference evidence="3" key="1">
    <citation type="journal article" date="2019" name="Int. J. Syst. Evol. Microbiol.">
        <title>The Global Catalogue of Microorganisms (GCM) 10K type strain sequencing project: providing services to taxonomists for standard genome sequencing and annotation.</title>
        <authorList>
            <consortium name="The Broad Institute Genomics Platform"/>
            <consortium name="The Broad Institute Genome Sequencing Center for Infectious Disease"/>
            <person name="Wu L."/>
            <person name="Ma J."/>
        </authorList>
    </citation>
    <scope>NUCLEOTIDE SEQUENCE [LARGE SCALE GENOMIC DNA]</scope>
    <source>
        <strain evidence="3">CCUG 50347</strain>
    </source>
</reference>
<gene>
    <name evidence="2" type="ORF">ACFPEL_15960</name>
</gene>
<feature type="region of interest" description="Disordered" evidence="1">
    <location>
        <begin position="48"/>
        <end position="96"/>
    </location>
</feature>
<organism evidence="2 3">
    <name type="scientific">Actinomycetospora chibensis</name>
    <dbReference type="NCBI Taxonomy" id="663606"/>
    <lineage>
        <taxon>Bacteria</taxon>
        <taxon>Bacillati</taxon>
        <taxon>Actinomycetota</taxon>
        <taxon>Actinomycetes</taxon>
        <taxon>Pseudonocardiales</taxon>
        <taxon>Pseudonocardiaceae</taxon>
        <taxon>Actinomycetospora</taxon>
    </lineage>
</organism>
<protein>
    <submittedName>
        <fullName evidence="2">Uncharacterized protein</fullName>
    </submittedName>
</protein>
<evidence type="ECO:0000313" key="3">
    <source>
        <dbReference type="Proteomes" id="UP001595909"/>
    </source>
</evidence>
<evidence type="ECO:0000313" key="2">
    <source>
        <dbReference type="EMBL" id="MFC4833909.1"/>
    </source>
</evidence>